<dbReference type="Proteomes" id="UP000626109">
    <property type="component" value="Unassembled WGS sequence"/>
</dbReference>
<gene>
    <name evidence="2" type="ORF">PGLA2088_LOCUS40200</name>
</gene>
<proteinExistence type="predicted"/>
<name>A0A813L7V0_POLGL</name>
<feature type="compositionally biased region" description="Acidic residues" evidence="1">
    <location>
        <begin position="194"/>
        <end position="213"/>
    </location>
</feature>
<evidence type="ECO:0000313" key="3">
    <source>
        <dbReference type="Proteomes" id="UP000626109"/>
    </source>
</evidence>
<sequence>MTWKIRLRIAIAGIRADTATDNDDEDFVKVLVGAGCEDIHLATKLEETNLVLFETGKLRVVPDIQVFCEALCQNVQTQKALEPLDLNEAMPQANLYYGVIWLDPSDWAGIPIDPESGAVLWKVQSCWKLADFLPPAVRPSLLLYAGDLLLGPQRELGRRFGTCSDSRLPGEEAAGRDMEVDAGADLEAPGCADGDGDDDEDRDEEMAEEEEAPSDAADAAVAAAAAAAEAAAAEAAGGADPEAQVSKVLEEIRTFVQ</sequence>
<protein>
    <submittedName>
        <fullName evidence="2">Uncharacterized protein</fullName>
    </submittedName>
</protein>
<reference evidence="2" key="1">
    <citation type="submission" date="2021-02" db="EMBL/GenBank/DDBJ databases">
        <authorList>
            <person name="Dougan E. K."/>
            <person name="Rhodes N."/>
            <person name="Thang M."/>
            <person name="Chan C."/>
        </authorList>
    </citation>
    <scope>NUCLEOTIDE SEQUENCE</scope>
</reference>
<dbReference type="EMBL" id="CAJNNW010033398">
    <property type="protein sequence ID" value="CAE8718665.1"/>
    <property type="molecule type" value="Genomic_DNA"/>
</dbReference>
<evidence type="ECO:0000256" key="1">
    <source>
        <dbReference type="SAM" id="MobiDB-lite"/>
    </source>
</evidence>
<feature type="compositionally biased region" description="Basic and acidic residues" evidence="1">
    <location>
        <begin position="168"/>
        <end position="179"/>
    </location>
</feature>
<accession>A0A813L7V0</accession>
<comment type="caution">
    <text evidence="2">The sequence shown here is derived from an EMBL/GenBank/DDBJ whole genome shotgun (WGS) entry which is preliminary data.</text>
</comment>
<feature type="region of interest" description="Disordered" evidence="1">
    <location>
        <begin position="160"/>
        <end position="221"/>
    </location>
</feature>
<feature type="non-terminal residue" evidence="2">
    <location>
        <position position="1"/>
    </location>
</feature>
<dbReference type="AlphaFoldDB" id="A0A813L7V0"/>
<evidence type="ECO:0000313" key="2">
    <source>
        <dbReference type="EMBL" id="CAE8718665.1"/>
    </source>
</evidence>
<organism evidence="2 3">
    <name type="scientific">Polarella glacialis</name>
    <name type="common">Dinoflagellate</name>
    <dbReference type="NCBI Taxonomy" id="89957"/>
    <lineage>
        <taxon>Eukaryota</taxon>
        <taxon>Sar</taxon>
        <taxon>Alveolata</taxon>
        <taxon>Dinophyceae</taxon>
        <taxon>Suessiales</taxon>
        <taxon>Suessiaceae</taxon>
        <taxon>Polarella</taxon>
    </lineage>
</organism>